<dbReference type="Pfam" id="PF01381">
    <property type="entry name" value="HTH_3"/>
    <property type="match status" value="1"/>
</dbReference>
<evidence type="ECO:0000313" key="2">
    <source>
        <dbReference type="EMBL" id="QPR78425.1"/>
    </source>
</evidence>
<dbReference type="PROSITE" id="PS50943">
    <property type="entry name" value="HTH_CROC1"/>
    <property type="match status" value="1"/>
</dbReference>
<dbReference type="SMART" id="SM00530">
    <property type="entry name" value="HTH_XRE"/>
    <property type="match status" value="1"/>
</dbReference>
<dbReference type="InterPro" id="IPR010982">
    <property type="entry name" value="Lambda_DNA-bd_dom_sf"/>
</dbReference>
<accession>A0A7T2V5E2</accession>
<dbReference type="Gene3D" id="1.10.260.40">
    <property type="entry name" value="lambda repressor-like DNA-binding domains"/>
    <property type="match status" value="1"/>
</dbReference>
<dbReference type="SUPFAM" id="SSF47413">
    <property type="entry name" value="lambda repressor-like DNA-binding domains"/>
    <property type="match status" value="1"/>
</dbReference>
<name>A0A7T2V5E2_9BACI</name>
<feature type="domain" description="HTH cro/C1-type" evidence="1">
    <location>
        <begin position="6"/>
        <end position="60"/>
    </location>
</feature>
<dbReference type="RefSeq" id="WP_042515226.1">
    <property type="nucleotide sequence ID" value="NZ_CP065739.1"/>
</dbReference>
<reference evidence="2 3" key="1">
    <citation type="submission" date="2020-12" db="EMBL/GenBank/DDBJ databases">
        <title>FDA dAtabase for Regulatory Grade micrObial Sequences (FDA-ARGOS): Supporting development and validation of Infectious Disease Dx tests.</title>
        <authorList>
            <person name="Nelson B."/>
            <person name="Plummer A."/>
            <person name="Tallon L."/>
            <person name="Sadzewicz L."/>
            <person name="Zhao X."/>
            <person name="Boylan J."/>
            <person name="Ott S."/>
            <person name="Bowen H."/>
            <person name="Vavikolanu K."/>
            <person name="Mehta A."/>
            <person name="Aluvathingal J."/>
            <person name="Nadendla S."/>
            <person name="Myers T."/>
            <person name="Yan Y."/>
            <person name="Sichtig H."/>
        </authorList>
    </citation>
    <scope>NUCLEOTIDE SEQUENCE [LARGE SCALE GENOMIC DNA]</scope>
    <source>
        <strain evidence="2 3">FDAARGOS_920</strain>
    </source>
</reference>
<protein>
    <submittedName>
        <fullName evidence="2">Helix-turn-helix transcriptional regulator</fullName>
    </submittedName>
</protein>
<evidence type="ECO:0000313" key="3">
    <source>
        <dbReference type="Proteomes" id="UP000594791"/>
    </source>
</evidence>
<keyword evidence="3" id="KW-1185">Reference proteome</keyword>
<dbReference type="Proteomes" id="UP000594791">
    <property type="component" value="Chromosome"/>
</dbReference>
<evidence type="ECO:0000259" key="1">
    <source>
        <dbReference type="PROSITE" id="PS50943"/>
    </source>
</evidence>
<gene>
    <name evidence="2" type="ORF">I6G77_04250</name>
</gene>
<sequence>MKRYWLVKIREDLGLIQDKAAKLANISRTHYADIETGRRTPSPRLALRIAMVLNFPFEWFFMPSYLHNAEKEVVEAALQLDFPEKDIFLTKFPHFAEKIKK</sequence>
<proteinExistence type="predicted"/>
<dbReference type="EMBL" id="CP065739">
    <property type="protein sequence ID" value="QPR78425.1"/>
    <property type="molecule type" value="Genomic_DNA"/>
</dbReference>
<dbReference type="CDD" id="cd00093">
    <property type="entry name" value="HTH_XRE"/>
    <property type="match status" value="1"/>
</dbReference>
<organism evidence="2 3">
    <name type="scientific">Bacillus tropicus</name>
    <dbReference type="NCBI Taxonomy" id="2026188"/>
    <lineage>
        <taxon>Bacteria</taxon>
        <taxon>Bacillati</taxon>
        <taxon>Bacillota</taxon>
        <taxon>Bacilli</taxon>
        <taxon>Bacillales</taxon>
        <taxon>Bacillaceae</taxon>
        <taxon>Bacillus</taxon>
        <taxon>Bacillus cereus group</taxon>
    </lineage>
</organism>
<dbReference type="InterPro" id="IPR001387">
    <property type="entry name" value="Cro/C1-type_HTH"/>
</dbReference>